<evidence type="ECO:0000256" key="5">
    <source>
        <dbReference type="ARBA" id="ARBA00022729"/>
    </source>
</evidence>
<evidence type="ECO:0000256" key="10">
    <source>
        <dbReference type="PROSITE-ProRule" id="PRU01360"/>
    </source>
</evidence>
<feature type="signal peptide" evidence="12">
    <location>
        <begin position="1"/>
        <end position="29"/>
    </location>
</feature>
<dbReference type="Pfam" id="PF07715">
    <property type="entry name" value="Plug"/>
    <property type="match status" value="1"/>
</dbReference>
<keyword evidence="16" id="KW-1185">Reference proteome</keyword>
<feature type="chain" id="PRO_5046168346" evidence="12">
    <location>
        <begin position="30"/>
        <end position="635"/>
    </location>
</feature>
<proteinExistence type="inferred from homology"/>
<evidence type="ECO:0000256" key="9">
    <source>
        <dbReference type="ARBA" id="ARBA00023237"/>
    </source>
</evidence>
<dbReference type="PANTHER" id="PTHR30069:SF29">
    <property type="entry name" value="HEMOGLOBIN AND HEMOGLOBIN-HAPTOGLOBIN-BINDING PROTEIN 1-RELATED"/>
    <property type="match status" value="1"/>
</dbReference>
<evidence type="ECO:0000256" key="12">
    <source>
        <dbReference type="SAM" id="SignalP"/>
    </source>
</evidence>
<keyword evidence="4 10" id="KW-0812">Transmembrane</keyword>
<dbReference type="Proteomes" id="UP000820977">
    <property type="component" value="Unassembled WGS sequence"/>
</dbReference>
<dbReference type="InterPro" id="IPR039426">
    <property type="entry name" value="TonB-dep_rcpt-like"/>
</dbReference>
<comment type="similarity">
    <text evidence="10 11">Belongs to the TonB-dependent receptor family.</text>
</comment>
<organism evidence="15 16">
    <name type="scientific">Xylanibacter caecicola</name>
    <dbReference type="NCBI Taxonomy" id="2736294"/>
    <lineage>
        <taxon>Bacteria</taxon>
        <taxon>Pseudomonadati</taxon>
        <taxon>Bacteroidota</taxon>
        <taxon>Bacteroidia</taxon>
        <taxon>Bacteroidales</taxon>
        <taxon>Prevotellaceae</taxon>
        <taxon>Xylanibacter</taxon>
    </lineage>
</organism>
<dbReference type="Gene3D" id="2.40.170.20">
    <property type="entry name" value="TonB-dependent receptor, beta-barrel domain"/>
    <property type="match status" value="1"/>
</dbReference>
<dbReference type="SUPFAM" id="SSF56935">
    <property type="entry name" value="Porins"/>
    <property type="match status" value="1"/>
</dbReference>
<evidence type="ECO:0000256" key="1">
    <source>
        <dbReference type="ARBA" id="ARBA00004571"/>
    </source>
</evidence>
<dbReference type="PANTHER" id="PTHR30069">
    <property type="entry name" value="TONB-DEPENDENT OUTER MEMBRANE RECEPTOR"/>
    <property type="match status" value="1"/>
</dbReference>
<evidence type="ECO:0000256" key="7">
    <source>
        <dbReference type="ARBA" id="ARBA00023136"/>
    </source>
</evidence>
<keyword evidence="5 12" id="KW-0732">Signal</keyword>
<dbReference type="RefSeq" id="WP_172345273.1">
    <property type="nucleotide sequence ID" value="NZ_CASYYZ010000038.1"/>
</dbReference>
<keyword evidence="6 11" id="KW-0798">TonB box</keyword>
<name>A0ABX2B3I1_9BACT</name>
<feature type="domain" description="TonB-dependent receptor plug" evidence="14">
    <location>
        <begin position="53"/>
        <end position="138"/>
    </location>
</feature>
<evidence type="ECO:0000313" key="16">
    <source>
        <dbReference type="Proteomes" id="UP000820977"/>
    </source>
</evidence>
<dbReference type="InterPro" id="IPR000531">
    <property type="entry name" value="Beta-barrel_TonB"/>
</dbReference>
<keyword evidence="2 10" id="KW-0813">Transport</keyword>
<dbReference type="Pfam" id="PF00593">
    <property type="entry name" value="TonB_dep_Rec_b-barrel"/>
    <property type="match status" value="1"/>
</dbReference>
<evidence type="ECO:0000256" key="3">
    <source>
        <dbReference type="ARBA" id="ARBA00022452"/>
    </source>
</evidence>
<keyword evidence="8 15" id="KW-0675">Receptor</keyword>
<keyword evidence="9 10" id="KW-0998">Cell outer membrane</keyword>
<accession>A0ABX2B3I1</accession>
<evidence type="ECO:0000256" key="4">
    <source>
        <dbReference type="ARBA" id="ARBA00022692"/>
    </source>
</evidence>
<gene>
    <name evidence="15" type="ORF">HPS54_09810</name>
</gene>
<sequence>MTCCIKSRRLIASVCVVVSVAINAHPVRAQRLHTDSLYRIDEVVVTGTKDVTPHQTISREQIDGIPSSSVADALKYLAGVQIKDYGGLGGQKTINVRSLGSQHVGVYLDGVRITNAQNGTVDLGKYSLHTLESVSLFNANKAEMLMTASEYASASTVYMKTHRPDSTSLMASYTNASFGTHKAGMTFSYKKLGFIDAAMTRSKGDYPFEYHTEYEDTTGTRRNSDITMFRIEGCAFYKGLEWHTYYFNSRRGLPGGVVRRLSDTYTDVGREWDRNFFTQLSYKKQTEKFGLRGIVKYSNDFLHYCSDYPENISVHADNRYHQQDIYTALSGGYTYKGFGTSVSTDLRWSDLTTDVKNFHYVYRLDSKTSLSAFYNNKGINMNISGLYTHISDNTRGTTKPLSRFTYNALASYTFKRWMLRCFYKTVFRAPTLNDLYYTLVGNRNLRPEYTKQFDIGLTYTDKWLNIQADWYYNHVEDRIVCLPLKGSYQWTMLNYGYTRCMGIDVSINARYRQHSLLLTGTYQDDRNRTDPTEDAYNDYIAYSPQWSFTAVYTFTWKKMSASLSHMFVDKRYWTAENAIEEPLPAYNCTDIKVGYRYGDIGIEAEYQDLFDVRYEMIQRWPMPGRRFAITLKYHL</sequence>
<evidence type="ECO:0000259" key="13">
    <source>
        <dbReference type="Pfam" id="PF00593"/>
    </source>
</evidence>
<dbReference type="InterPro" id="IPR036942">
    <property type="entry name" value="Beta-barrel_TonB_sf"/>
</dbReference>
<dbReference type="EMBL" id="JABKKJ010000018">
    <property type="protein sequence ID" value="NPE25806.1"/>
    <property type="molecule type" value="Genomic_DNA"/>
</dbReference>
<feature type="domain" description="TonB-dependent receptor-like beta-barrel" evidence="13">
    <location>
        <begin position="245"/>
        <end position="596"/>
    </location>
</feature>
<dbReference type="Gene3D" id="2.170.130.10">
    <property type="entry name" value="TonB-dependent receptor, plug domain"/>
    <property type="match status" value="1"/>
</dbReference>
<protein>
    <submittedName>
        <fullName evidence="15">TonB-dependent receptor</fullName>
    </submittedName>
</protein>
<dbReference type="PROSITE" id="PS52016">
    <property type="entry name" value="TONB_DEPENDENT_REC_3"/>
    <property type="match status" value="1"/>
</dbReference>
<reference evidence="15 16" key="1">
    <citation type="submission" date="2020-05" db="EMBL/GenBank/DDBJ databases">
        <title>Distinct polysaccharide utilization as determinants for interspecies competition between intestinal Prevotella spp.</title>
        <authorList>
            <person name="Galvez E.J.C."/>
            <person name="Iljazovic A."/>
            <person name="Strowig T."/>
        </authorList>
    </citation>
    <scope>NUCLEOTIDE SEQUENCE [LARGE SCALE GENOMIC DNA]</scope>
    <source>
        <strain evidence="15 16">PCHR</strain>
    </source>
</reference>
<evidence type="ECO:0000259" key="14">
    <source>
        <dbReference type="Pfam" id="PF07715"/>
    </source>
</evidence>
<evidence type="ECO:0000256" key="6">
    <source>
        <dbReference type="ARBA" id="ARBA00023077"/>
    </source>
</evidence>
<dbReference type="InterPro" id="IPR012910">
    <property type="entry name" value="Plug_dom"/>
</dbReference>
<keyword evidence="3 10" id="KW-1134">Transmembrane beta strand</keyword>
<dbReference type="InterPro" id="IPR037066">
    <property type="entry name" value="Plug_dom_sf"/>
</dbReference>
<keyword evidence="7 10" id="KW-0472">Membrane</keyword>
<evidence type="ECO:0000313" key="15">
    <source>
        <dbReference type="EMBL" id="NPE25806.1"/>
    </source>
</evidence>
<comment type="caution">
    <text evidence="15">The sequence shown here is derived from an EMBL/GenBank/DDBJ whole genome shotgun (WGS) entry which is preliminary data.</text>
</comment>
<evidence type="ECO:0000256" key="2">
    <source>
        <dbReference type="ARBA" id="ARBA00022448"/>
    </source>
</evidence>
<evidence type="ECO:0000256" key="11">
    <source>
        <dbReference type="RuleBase" id="RU003357"/>
    </source>
</evidence>
<evidence type="ECO:0000256" key="8">
    <source>
        <dbReference type="ARBA" id="ARBA00023170"/>
    </source>
</evidence>
<comment type="subcellular location">
    <subcellularLocation>
        <location evidence="1 10">Cell outer membrane</location>
        <topology evidence="1 10">Multi-pass membrane protein</topology>
    </subcellularLocation>
</comment>